<evidence type="ECO:0000313" key="2">
    <source>
        <dbReference type="Proteomes" id="UP000283522"/>
    </source>
</evidence>
<organism evidence="1 2">
    <name type="scientific">Algoriphagus lacus</name>
    <dbReference type="NCBI Taxonomy" id="2056311"/>
    <lineage>
        <taxon>Bacteria</taxon>
        <taxon>Pseudomonadati</taxon>
        <taxon>Bacteroidota</taxon>
        <taxon>Cytophagia</taxon>
        <taxon>Cytophagales</taxon>
        <taxon>Cyclobacteriaceae</taxon>
        <taxon>Algoriphagus</taxon>
    </lineage>
</organism>
<evidence type="ECO:0000313" key="1">
    <source>
        <dbReference type="EMBL" id="RIW13393.1"/>
    </source>
</evidence>
<dbReference type="EMBL" id="QXML01000009">
    <property type="protein sequence ID" value="RIW13393.1"/>
    <property type="molecule type" value="Genomic_DNA"/>
</dbReference>
<keyword evidence="2" id="KW-1185">Reference proteome</keyword>
<gene>
    <name evidence="1" type="ORF">D0X99_16605</name>
</gene>
<accession>A0A418PNR3</accession>
<proteinExistence type="predicted"/>
<dbReference type="AlphaFoldDB" id="A0A418PNR3"/>
<dbReference type="Proteomes" id="UP000283522">
    <property type="component" value="Unassembled WGS sequence"/>
</dbReference>
<reference evidence="1 2" key="1">
    <citation type="submission" date="2018-09" db="EMBL/GenBank/DDBJ databases">
        <authorList>
            <person name="Wang X."/>
            <person name="Du Z."/>
        </authorList>
    </citation>
    <scope>NUCLEOTIDE SEQUENCE [LARGE SCALE GENOMIC DNA]</scope>
    <source>
        <strain evidence="1 2">N3</strain>
    </source>
</reference>
<comment type="caution">
    <text evidence="1">The sequence shown here is derived from an EMBL/GenBank/DDBJ whole genome shotgun (WGS) entry which is preliminary data.</text>
</comment>
<protein>
    <submittedName>
        <fullName evidence="1">Uncharacterized protein</fullName>
    </submittedName>
</protein>
<name>A0A418PNR3_9BACT</name>
<sequence>MIEFKNFFLDLGPAFVPAVEEPYSFKFPLSNQSQVLRTYDPENGSIAFESFKLKFILGRDKKFFSPDLLN</sequence>